<evidence type="ECO:0000313" key="6">
    <source>
        <dbReference type="EMBL" id="KPL58351.1"/>
    </source>
</evidence>
<evidence type="ECO:0000256" key="4">
    <source>
        <dbReference type="ARBA" id="ARBA00023239"/>
    </source>
</evidence>
<organism evidence="6 7">
    <name type="scientific">Rossellomorea vietnamensis</name>
    <dbReference type="NCBI Taxonomy" id="218284"/>
    <lineage>
        <taxon>Bacteria</taxon>
        <taxon>Bacillati</taxon>
        <taxon>Bacillota</taxon>
        <taxon>Bacilli</taxon>
        <taxon>Bacillales</taxon>
        <taxon>Bacillaceae</taxon>
        <taxon>Rossellomorea</taxon>
    </lineage>
</organism>
<dbReference type="SUPFAM" id="SSF51569">
    <property type="entry name" value="Aldolase"/>
    <property type="match status" value="1"/>
</dbReference>
<dbReference type="Pfam" id="PF01081">
    <property type="entry name" value="Aldolase"/>
    <property type="match status" value="1"/>
</dbReference>
<dbReference type="AlphaFoldDB" id="A0A0P6WLJ1"/>
<dbReference type="PANTHER" id="PTHR30246:SF1">
    <property type="entry name" value="2-DEHYDRO-3-DEOXY-6-PHOSPHOGALACTONATE ALDOLASE-RELATED"/>
    <property type="match status" value="1"/>
</dbReference>
<comment type="pathway">
    <text evidence="1">Carbohydrate acid metabolism.</text>
</comment>
<dbReference type="InterPro" id="IPR013785">
    <property type="entry name" value="Aldolase_TIM"/>
</dbReference>
<proteinExistence type="inferred from homology"/>
<evidence type="ECO:0000256" key="2">
    <source>
        <dbReference type="ARBA" id="ARBA00006906"/>
    </source>
</evidence>
<gene>
    <name evidence="6" type="ORF">AM506_17170</name>
</gene>
<dbReference type="RefSeq" id="WP_060673714.1">
    <property type="nucleotide sequence ID" value="NZ_LIXZ01000016.1"/>
</dbReference>
<evidence type="ECO:0000256" key="5">
    <source>
        <dbReference type="ARBA" id="ARBA00023277"/>
    </source>
</evidence>
<sequence length="219" mass="23656">MIKKIDILNRMLESGVVAVVRAENKSDAERISSACIQGGISAIEVTFTVPGAEEVIRSLKETFRPEELILGAGSVLDSETARIAILAGAEYIVSPCFDRETAKLCNRYGVPYMPGCMTITEMKTAMEYGADVVKLFPGNTYTPSIIKSIKGPLPQVSVMPTGGVNLQNATEWINNGAVAIGIGSDLTKPASLGNYDEVTKLAKQYCEIVREARKTKLYT</sequence>
<dbReference type="InterPro" id="IPR000887">
    <property type="entry name" value="Aldlse_KDPG_KHG"/>
</dbReference>
<evidence type="ECO:0000313" key="7">
    <source>
        <dbReference type="Proteomes" id="UP000050398"/>
    </source>
</evidence>
<dbReference type="EMBL" id="LIXZ01000016">
    <property type="protein sequence ID" value="KPL58351.1"/>
    <property type="molecule type" value="Genomic_DNA"/>
</dbReference>
<dbReference type="PANTHER" id="PTHR30246">
    <property type="entry name" value="2-KETO-3-DEOXY-6-PHOSPHOGLUCONATE ALDOLASE"/>
    <property type="match status" value="1"/>
</dbReference>
<dbReference type="Gene3D" id="3.20.20.70">
    <property type="entry name" value="Aldolase class I"/>
    <property type="match status" value="1"/>
</dbReference>
<dbReference type="Proteomes" id="UP000050398">
    <property type="component" value="Unassembled WGS sequence"/>
</dbReference>
<dbReference type="OrthoDB" id="9802667at2"/>
<name>A0A0P6WLJ1_9BACI</name>
<keyword evidence="4" id="KW-0456">Lyase</keyword>
<accession>A0A0P6WLJ1</accession>
<dbReference type="NCBIfam" id="NF005119">
    <property type="entry name" value="PRK06552.1"/>
    <property type="match status" value="1"/>
</dbReference>
<keyword evidence="5" id="KW-0119">Carbohydrate metabolism</keyword>
<reference evidence="6 7" key="1">
    <citation type="submission" date="2015-08" db="EMBL/GenBank/DDBJ databases">
        <title>Draft Genome Sequence of Bacillus vietnamensis UCD-SED5.</title>
        <authorList>
            <person name="Lee R.D."/>
            <person name="Jospin G."/>
            <person name="Lang J.M."/>
            <person name="Coil D.A."/>
            <person name="Eisen J.A."/>
        </authorList>
    </citation>
    <scope>NUCLEOTIDE SEQUENCE [LARGE SCALE GENOMIC DNA]</scope>
    <source>
        <strain evidence="6 7">UCD-SED5</strain>
    </source>
</reference>
<evidence type="ECO:0000256" key="1">
    <source>
        <dbReference type="ARBA" id="ARBA00004761"/>
    </source>
</evidence>
<dbReference type="PATRIC" id="fig|218284.4.peg.1648"/>
<comment type="similarity">
    <text evidence="2">Belongs to the KHG/KDPG aldolase family.</text>
</comment>
<protein>
    <submittedName>
        <fullName evidence="6">Ketohydroxyglutarate aldolase</fullName>
    </submittedName>
</protein>
<evidence type="ECO:0000256" key="3">
    <source>
        <dbReference type="ARBA" id="ARBA00011233"/>
    </source>
</evidence>
<dbReference type="GO" id="GO:0016829">
    <property type="term" value="F:lyase activity"/>
    <property type="evidence" value="ECO:0007669"/>
    <property type="project" value="UniProtKB-KW"/>
</dbReference>
<comment type="caution">
    <text evidence="6">The sequence shown here is derived from an EMBL/GenBank/DDBJ whole genome shotgun (WGS) entry which is preliminary data.</text>
</comment>
<dbReference type="CDD" id="cd00452">
    <property type="entry name" value="KDPG_aldolase"/>
    <property type="match status" value="1"/>
</dbReference>
<comment type="subunit">
    <text evidence="3">Homotrimer.</text>
</comment>
<dbReference type="NCBIfam" id="TIGR01182">
    <property type="entry name" value="eda"/>
    <property type="match status" value="1"/>
</dbReference>